<dbReference type="PIRSF" id="PIRSF001235">
    <property type="entry name" value="Amidase_carbamoylase"/>
    <property type="match status" value="1"/>
</dbReference>
<dbReference type="NCBIfam" id="NF006771">
    <property type="entry name" value="PRK09290.1-5"/>
    <property type="match status" value="1"/>
</dbReference>
<dbReference type="Pfam" id="PF01546">
    <property type="entry name" value="Peptidase_M20"/>
    <property type="match status" value="1"/>
</dbReference>
<dbReference type="Proteomes" id="UP001596109">
    <property type="component" value="Unassembled WGS sequence"/>
</dbReference>
<reference evidence="5" key="1">
    <citation type="journal article" date="2019" name="Int. J. Syst. Evol. Microbiol.">
        <title>The Global Catalogue of Microorganisms (GCM) 10K type strain sequencing project: providing services to taxonomists for standard genome sequencing and annotation.</title>
        <authorList>
            <consortium name="The Broad Institute Genomics Platform"/>
            <consortium name="The Broad Institute Genome Sequencing Center for Infectious Disease"/>
            <person name="Wu L."/>
            <person name="Ma J."/>
        </authorList>
    </citation>
    <scope>NUCLEOTIDE SEQUENCE [LARGE SCALE GENOMIC DNA]</scope>
    <source>
        <strain evidence="5">CGMCC 4.1434</strain>
    </source>
</reference>
<dbReference type="InterPro" id="IPR010158">
    <property type="entry name" value="Amidase_Cbmase"/>
</dbReference>
<dbReference type="EMBL" id="JBHSNO010000005">
    <property type="protein sequence ID" value="MFC5588914.1"/>
    <property type="molecule type" value="Genomic_DNA"/>
</dbReference>
<evidence type="ECO:0000259" key="3">
    <source>
        <dbReference type="Pfam" id="PF07687"/>
    </source>
</evidence>
<dbReference type="CDD" id="cd03884">
    <property type="entry name" value="M20_bAS"/>
    <property type="match status" value="1"/>
</dbReference>
<keyword evidence="5" id="KW-1185">Reference proteome</keyword>
<dbReference type="RefSeq" id="WP_381432658.1">
    <property type="nucleotide sequence ID" value="NZ_JBHSNO010000005.1"/>
</dbReference>
<dbReference type="SUPFAM" id="SSF55031">
    <property type="entry name" value="Bacterial exopeptidase dimerisation domain"/>
    <property type="match status" value="1"/>
</dbReference>
<evidence type="ECO:0000256" key="2">
    <source>
        <dbReference type="ARBA" id="ARBA00022801"/>
    </source>
</evidence>
<dbReference type="NCBIfam" id="TIGR01879">
    <property type="entry name" value="hydantase"/>
    <property type="match status" value="1"/>
</dbReference>
<protein>
    <submittedName>
        <fullName evidence="4">Zn-dependent hydrolase</fullName>
    </submittedName>
</protein>
<dbReference type="InterPro" id="IPR011650">
    <property type="entry name" value="Peptidase_M20_dimer"/>
</dbReference>
<dbReference type="InterPro" id="IPR002933">
    <property type="entry name" value="Peptidase_M20"/>
</dbReference>
<proteinExistence type="inferred from homology"/>
<dbReference type="Gene3D" id="3.30.70.360">
    <property type="match status" value="1"/>
</dbReference>
<comment type="caution">
    <text evidence="4">The sequence shown here is derived from an EMBL/GenBank/DDBJ whole genome shotgun (WGS) entry which is preliminary data.</text>
</comment>
<dbReference type="PANTHER" id="PTHR32494:SF5">
    <property type="entry name" value="ALLANTOATE AMIDOHYDROLASE"/>
    <property type="match status" value="1"/>
</dbReference>
<keyword evidence="2 4" id="KW-0378">Hydrolase</keyword>
<dbReference type="SUPFAM" id="SSF53187">
    <property type="entry name" value="Zn-dependent exopeptidases"/>
    <property type="match status" value="1"/>
</dbReference>
<name>A0ABW0TKH7_9BACL</name>
<dbReference type="GO" id="GO:0016787">
    <property type="term" value="F:hydrolase activity"/>
    <property type="evidence" value="ECO:0007669"/>
    <property type="project" value="UniProtKB-KW"/>
</dbReference>
<evidence type="ECO:0000313" key="4">
    <source>
        <dbReference type="EMBL" id="MFC5588914.1"/>
    </source>
</evidence>
<dbReference type="Gene3D" id="3.40.630.10">
    <property type="entry name" value="Zn peptidases"/>
    <property type="match status" value="1"/>
</dbReference>
<dbReference type="PANTHER" id="PTHR32494">
    <property type="entry name" value="ALLANTOATE DEIMINASE-RELATED"/>
    <property type="match status" value="1"/>
</dbReference>
<dbReference type="InterPro" id="IPR036264">
    <property type="entry name" value="Bact_exopeptidase_dim_dom"/>
</dbReference>
<sequence length="414" mass="45675">MVQIQLNRLVEDLESYATYGQDERGGITRPSFSSEDLKVRIRFIKELQDLGLEVSIDGIANIWGKLRGNGKKKGSIVIGSHLDTVPNGGKYDGALGTLVAKEIIRTIIEKDLTLDHDLEIVSFTAEESNDFGLSTLGSRAFVGRLSEQELRKATDSKGLLLSEALQTVDGDIDRIPEMAAIRDDKKVFVELHIEQGKRLESNDRPVAIINSLVGVYRSKVTVIGEANHSGTTMMPHRSDALTAASEMILAVEHICAEDKTDLVGTVGKLEVQPNAINIVPGQVDFVLEIRGECQERMEKIVGKIEAEWTEIIALRSLQWKQSILQQQEPTKLDKEIVTILQGVANQMSIPYMTLPSMAVHDAAHMSLISKSAMIFVKSIDGKSHCPEEYSTPEDIEQASNVMLQGILAIDKLFD</sequence>
<dbReference type="Pfam" id="PF07687">
    <property type="entry name" value="M20_dimer"/>
    <property type="match status" value="1"/>
</dbReference>
<feature type="domain" description="Peptidase M20 dimerisation" evidence="3">
    <location>
        <begin position="214"/>
        <end position="307"/>
    </location>
</feature>
<comment type="similarity">
    <text evidence="1">Belongs to the peptidase M20 family.</text>
</comment>
<evidence type="ECO:0000313" key="5">
    <source>
        <dbReference type="Proteomes" id="UP001596109"/>
    </source>
</evidence>
<evidence type="ECO:0000256" key="1">
    <source>
        <dbReference type="ARBA" id="ARBA00006153"/>
    </source>
</evidence>
<gene>
    <name evidence="4" type="ORF">ACFPRA_08445</name>
</gene>
<accession>A0ABW0TKH7</accession>
<organism evidence="4 5">
    <name type="scientific">Sporosarcina soli</name>
    <dbReference type="NCBI Taxonomy" id="334736"/>
    <lineage>
        <taxon>Bacteria</taxon>
        <taxon>Bacillati</taxon>
        <taxon>Bacillota</taxon>
        <taxon>Bacilli</taxon>
        <taxon>Bacillales</taxon>
        <taxon>Caryophanaceae</taxon>
        <taxon>Sporosarcina</taxon>
    </lineage>
</organism>